<reference evidence="9" key="3">
    <citation type="submission" date="2025-08" db="UniProtKB">
        <authorList>
            <consortium name="Ensembl"/>
        </authorList>
    </citation>
    <scope>IDENTIFICATION</scope>
    <source>
        <strain evidence="9">HSOK</strain>
    </source>
</reference>
<keyword evidence="4" id="KW-0677">Repeat</keyword>
<dbReference type="SMART" id="SM00320">
    <property type="entry name" value="WD40"/>
    <property type="match status" value="4"/>
</dbReference>
<evidence type="ECO:0000256" key="5">
    <source>
        <dbReference type="ARBA" id="ARBA00023242"/>
    </source>
</evidence>
<evidence type="ECO:0000256" key="1">
    <source>
        <dbReference type="ARBA" id="ARBA00004604"/>
    </source>
</evidence>
<evidence type="ECO:0000256" key="3">
    <source>
        <dbReference type="ARBA" id="ARBA00022574"/>
    </source>
</evidence>
<dbReference type="PROSITE" id="PS50294">
    <property type="entry name" value="WD_REPEATS_REGION"/>
    <property type="match status" value="1"/>
</dbReference>
<dbReference type="PANTHER" id="PTHR18359">
    <property type="entry name" value="WD-REPEAT PROTEIN-RELATED"/>
    <property type="match status" value="1"/>
</dbReference>
<dbReference type="GO" id="GO:0006364">
    <property type="term" value="P:rRNA processing"/>
    <property type="evidence" value="ECO:0007669"/>
    <property type="project" value="UniProtKB-KW"/>
</dbReference>
<evidence type="ECO:0000256" key="4">
    <source>
        <dbReference type="ARBA" id="ARBA00022737"/>
    </source>
</evidence>
<name>A0A3P9HTZ7_ORYLA</name>
<dbReference type="InterPro" id="IPR001680">
    <property type="entry name" value="WD40_rpt"/>
</dbReference>
<dbReference type="FunFam" id="2.130.10.10:FF:002257">
    <property type="entry name" value="Uncharacterized protein"/>
    <property type="match status" value="1"/>
</dbReference>
<keyword evidence="3 7" id="KW-0853">WD repeat</keyword>
<protein>
    <submittedName>
        <fullName evidence="9">Uncharacterized protein</fullName>
    </submittedName>
</protein>
<dbReference type="InterPro" id="IPR045161">
    <property type="entry name" value="Utp18"/>
</dbReference>
<dbReference type="SUPFAM" id="SSF50978">
    <property type="entry name" value="WD40 repeat-like"/>
    <property type="match status" value="1"/>
</dbReference>
<feature type="region of interest" description="Disordered" evidence="8">
    <location>
        <begin position="1"/>
        <end position="37"/>
    </location>
</feature>
<dbReference type="InterPro" id="IPR036322">
    <property type="entry name" value="WD40_repeat_dom_sf"/>
</dbReference>
<dbReference type="Pfam" id="PF00400">
    <property type="entry name" value="WD40"/>
    <property type="match status" value="2"/>
</dbReference>
<evidence type="ECO:0000256" key="2">
    <source>
        <dbReference type="ARBA" id="ARBA00022552"/>
    </source>
</evidence>
<accession>A0A3P9HTZ7</accession>
<dbReference type="Ensembl" id="ENSORLT00015017993.1">
    <property type="protein sequence ID" value="ENSORLP00015011190.1"/>
    <property type="gene ID" value="ENSORLG00015011965.1"/>
</dbReference>
<feature type="region of interest" description="Disordered" evidence="8">
    <location>
        <begin position="149"/>
        <end position="189"/>
    </location>
</feature>
<keyword evidence="5" id="KW-0539">Nucleus</keyword>
<evidence type="ECO:0000256" key="7">
    <source>
        <dbReference type="PROSITE-ProRule" id="PRU00221"/>
    </source>
</evidence>
<dbReference type="GO" id="GO:0005730">
    <property type="term" value="C:nucleolus"/>
    <property type="evidence" value="ECO:0007669"/>
    <property type="project" value="UniProtKB-SubCell"/>
</dbReference>
<dbReference type="PANTHER" id="PTHR18359:SF0">
    <property type="entry name" value="U3 SMALL NUCLEOLAR RNA-ASSOCIATED PROTEIN 18 HOMOLOG"/>
    <property type="match status" value="1"/>
</dbReference>
<reference evidence="9" key="4">
    <citation type="submission" date="2025-09" db="UniProtKB">
        <authorList>
            <consortium name="Ensembl"/>
        </authorList>
    </citation>
    <scope>IDENTIFICATION</scope>
    <source>
        <strain evidence="9">HSOK</strain>
    </source>
</reference>
<evidence type="ECO:0000256" key="6">
    <source>
        <dbReference type="ARBA" id="ARBA00025767"/>
    </source>
</evidence>
<dbReference type="InterPro" id="IPR015943">
    <property type="entry name" value="WD40/YVTN_repeat-like_dom_sf"/>
</dbReference>
<comment type="similarity">
    <text evidence="6">Belongs to the WD repeat UTP18 family.</text>
</comment>
<proteinExistence type="inferred from homology"/>
<sequence>MEDVIPLPVTKEGKAAKKRVRSQNPDPVEEERNRRKNARRLAVLGAEDLAVQRLEAQVFGTGHELLNRLEQEEEGRPPGGFCLEAEHEGESESEGEEPRRPRAPAWVDEEDERVGEVDMTHRYRRNLVRGGAESTMTMERLQQRMREEFQKSMGGTPSWAESSHRRKTAPEEEEEEDDDLLRKTGNFVGSSESLPSGVLKMKKCLHANSARPSEDRLTAVQFHPTAQVVMTAGLDQSISLFQVDGKTNPKIQSIHLERFPVHRAAFSQDGESVIATSVRNRMFYLYDMMEGRVLPVHSVRGLNETRVKEFSVCPDGGALLLTGTSGYLHLLTLKTMEVVCSMKINGNVSGVAFSRDGSKFFTNSEDGEVYVWDVRSSRCINRFADDGCVKGTSIAASADGRYLACGSQSGVVNIYSQEACLSSANPKPLKAVMNLLTAATALAFNPTSEILAIASQAEDEAVRLVHLRSLSVFSNFPVANRKLLHRAACLHFSPHSGFFSLANNKGHAPLFRLLHYSDF</sequence>
<dbReference type="Gene3D" id="2.130.10.10">
    <property type="entry name" value="YVTN repeat-like/Quinoprotein amine dehydrogenase"/>
    <property type="match status" value="1"/>
</dbReference>
<feature type="region of interest" description="Disordered" evidence="8">
    <location>
        <begin position="68"/>
        <end position="105"/>
    </location>
</feature>
<dbReference type="Proteomes" id="UP000265200">
    <property type="component" value="Chromosome 8"/>
</dbReference>
<comment type="subcellular location">
    <subcellularLocation>
        <location evidence="1">Nucleus</location>
        <location evidence="1">Nucleolus</location>
    </subcellularLocation>
</comment>
<dbReference type="PROSITE" id="PS50082">
    <property type="entry name" value="WD_REPEATS_2"/>
    <property type="match status" value="1"/>
</dbReference>
<reference evidence="9 10" key="2">
    <citation type="submission" date="2017-04" db="EMBL/GenBank/DDBJ databases">
        <title>CpG methylation of centromeres and impact of large insertions on vertebrate speciation.</title>
        <authorList>
            <person name="Ichikawa K."/>
            <person name="Yoshimura J."/>
            <person name="Morishita S."/>
        </authorList>
    </citation>
    <scope>NUCLEOTIDE SEQUENCE</scope>
    <source>
        <strain evidence="9 10">HSOK</strain>
    </source>
</reference>
<evidence type="ECO:0000256" key="8">
    <source>
        <dbReference type="SAM" id="MobiDB-lite"/>
    </source>
</evidence>
<evidence type="ECO:0000313" key="9">
    <source>
        <dbReference type="Ensembl" id="ENSORLP00015011190.1"/>
    </source>
</evidence>
<feature type="compositionally biased region" description="Basic and acidic residues" evidence="8">
    <location>
        <begin position="84"/>
        <end position="100"/>
    </location>
</feature>
<evidence type="ECO:0000313" key="10">
    <source>
        <dbReference type="Proteomes" id="UP000265200"/>
    </source>
</evidence>
<dbReference type="AlphaFoldDB" id="A0A3P9HTZ7"/>
<keyword evidence="2" id="KW-0698">rRNA processing</keyword>
<organism evidence="9 10">
    <name type="scientific">Oryzias latipes</name>
    <name type="common">Japanese rice fish</name>
    <name type="synonym">Japanese killifish</name>
    <dbReference type="NCBI Taxonomy" id="8090"/>
    <lineage>
        <taxon>Eukaryota</taxon>
        <taxon>Metazoa</taxon>
        <taxon>Chordata</taxon>
        <taxon>Craniata</taxon>
        <taxon>Vertebrata</taxon>
        <taxon>Euteleostomi</taxon>
        <taxon>Actinopterygii</taxon>
        <taxon>Neopterygii</taxon>
        <taxon>Teleostei</taxon>
        <taxon>Neoteleostei</taxon>
        <taxon>Acanthomorphata</taxon>
        <taxon>Ovalentaria</taxon>
        <taxon>Atherinomorphae</taxon>
        <taxon>Beloniformes</taxon>
        <taxon>Adrianichthyidae</taxon>
        <taxon>Oryziinae</taxon>
        <taxon>Oryzias</taxon>
    </lineage>
</organism>
<feature type="repeat" description="WD" evidence="7">
    <location>
        <begin position="348"/>
        <end position="382"/>
    </location>
</feature>
<reference key="1">
    <citation type="journal article" date="2007" name="Nature">
        <title>The medaka draft genome and insights into vertebrate genome evolution.</title>
        <authorList>
            <person name="Kasahara M."/>
            <person name="Naruse K."/>
            <person name="Sasaki S."/>
            <person name="Nakatani Y."/>
            <person name="Qu W."/>
            <person name="Ahsan B."/>
            <person name="Yamada T."/>
            <person name="Nagayasu Y."/>
            <person name="Doi K."/>
            <person name="Kasai Y."/>
            <person name="Jindo T."/>
            <person name="Kobayashi D."/>
            <person name="Shimada A."/>
            <person name="Toyoda A."/>
            <person name="Kuroki Y."/>
            <person name="Fujiyama A."/>
            <person name="Sasaki T."/>
            <person name="Shimizu A."/>
            <person name="Asakawa S."/>
            <person name="Shimizu N."/>
            <person name="Hashimoto S."/>
            <person name="Yang J."/>
            <person name="Lee Y."/>
            <person name="Matsushima K."/>
            <person name="Sugano S."/>
            <person name="Sakaizumi M."/>
            <person name="Narita T."/>
            <person name="Ohishi K."/>
            <person name="Haga S."/>
            <person name="Ohta F."/>
            <person name="Nomoto H."/>
            <person name="Nogata K."/>
            <person name="Morishita T."/>
            <person name="Endo T."/>
            <person name="Shin-I T."/>
            <person name="Takeda H."/>
            <person name="Morishita S."/>
            <person name="Kohara Y."/>
        </authorList>
    </citation>
    <scope>NUCLEOTIDE SEQUENCE [LARGE SCALE GENOMIC DNA]</scope>
    <source>
        <strain>Hd-rR</strain>
    </source>
</reference>